<evidence type="ECO:0000256" key="2">
    <source>
        <dbReference type="SAM" id="MobiDB-lite"/>
    </source>
</evidence>
<evidence type="ECO:0000256" key="1">
    <source>
        <dbReference type="ARBA" id="ARBA00023125"/>
    </source>
</evidence>
<dbReference type="Pfam" id="PF23359">
    <property type="entry name" value="Lsr2_DNA-bd"/>
    <property type="match status" value="1"/>
</dbReference>
<dbReference type="Proteomes" id="UP000309992">
    <property type="component" value="Unassembled WGS sequence"/>
</dbReference>
<comment type="caution">
    <text evidence="5">The sequence shown here is derived from an EMBL/GenBank/DDBJ whole genome shotgun (WGS) entry which is preliminary data.</text>
</comment>
<name>A0ABY2RSZ4_9PSEU</name>
<feature type="domain" description="Lsr2 DNA-binding" evidence="4">
    <location>
        <begin position="76"/>
        <end position="112"/>
    </location>
</feature>
<dbReference type="InterPro" id="IPR024412">
    <property type="entry name" value="Lsr2_dim_dom"/>
</dbReference>
<gene>
    <name evidence="5" type="ORF">FCN18_37110</name>
</gene>
<dbReference type="Gene3D" id="3.30.60.230">
    <property type="entry name" value="Lsr2, dimerization domain"/>
    <property type="match status" value="1"/>
</dbReference>
<organism evidence="5 6">
    <name type="scientific">Prauserella endophytica</name>
    <dbReference type="NCBI Taxonomy" id="1592324"/>
    <lineage>
        <taxon>Bacteria</taxon>
        <taxon>Bacillati</taxon>
        <taxon>Actinomycetota</taxon>
        <taxon>Actinomycetes</taxon>
        <taxon>Pseudonocardiales</taxon>
        <taxon>Pseudonocardiaceae</taxon>
        <taxon>Prauserella</taxon>
        <taxon>Prauserella coralliicola group</taxon>
    </lineage>
</organism>
<dbReference type="InterPro" id="IPR055370">
    <property type="entry name" value="Lsr2_DNA-bd"/>
</dbReference>
<dbReference type="EMBL" id="SWMS01000047">
    <property type="protein sequence ID" value="TKG59153.1"/>
    <property type="molecule type" value="Genomic_DNA"/>
</dbReference>
<evidence type="ECO:0000313" key="6">
    <source>
        <dbReference type="Proteomes" id="UP000309992"/>
    </source>
</evidence>
<dbReference type="RefSeq" id="WP_137097375.1">
    <property type="nucleotide sequence ID" value="NZ_SWMS01000047.1"/>
</dbReference>
<proteinExistence type="predicted"/>
<evidence type="ECO:0000259" key="3">
    <source>
        <dbReference type="Pfam" id="PF11774"/>
    </source>
</evidence>
<dbReference type="InterPro" id="IPR036625">
    <property type="entry name" value="E3-bd_dom_sf"/>
</dbReference>
<protein>
    <submittedName>
        <fullName evidence="5">Lsr2 family protein</fullName>
    </submittedName>
</protein>
<dbReference type="Pfam" id="PF11774">
    <property type="entry name" value="Lsr2"/>
    <property type="match status" value="1"/>
</dbReference>
<reference evidence="5 6" key="1">
    <citation type="journal article" date="2015" name="Antonie Van Leeuwenhoek">
        <title>Prauserella endophytica sp. nov., an endophytic actinobacterium isolated from Tamarix taklamakanensis.</title>
        <authorList>
            <person name="Liu J.M."/>
            <person name="Habden X."/>
            <person name="Guo L."/>
            <person name="Tuo L."/>
            <person name="Jiang Z.K."/>
            <person name="Liu S.W."/>
            <person name="Liu X.F."/>
            <person name="Chen L."/>
            <person name="Li R.F."/>
            <person name="Zhang Y.Q."/>
            <person name="Sun C.H."/>
        </authorList>
    </citation>
    <scope>NUCLEOTIDE SEQUENCE [LARGE SCALE GENOMIC DNA]</scope>
    <source>
        <strain evidence="5 6">CGMCC 4.7182</strain>
    </source>
</reference>
<evidence type="ECO:0000313" key="5">
    <source>
        <dbReference type="EMBL" id="TKG59153.1"/>
    </source>
</evidence>
<feature type="region of interest" description="Disordered" evidence="2">
    <location>
        <begin position="110"/>
        <end position="129"/>
    </location>
</feature>
<keyword evidence="1" id="KW-0238">DNA-binding</keyword>
<evidence type="ECO:0000259" key="4">
    <source>
        <dbReference type="Pfam" id="PF23359"/>
    </source>
</evidence>
<dbReference type="Gene3D" id="4.10.320.10">
    <property type="entry name" value="E3-binding domain"/>
    <property type="match status" value="1"/>
</dbReference>
<sequence length="129" mass="14317">MAQKVRVDLVDDIDGSDATQTVPFTLDGAAYEIDLSDDNAARLREEFAPFIAAGRRTGGRKTRSTTPNINGAKVATDRERTRAVRAWARENGWPVSDRGRIPVEVLTAYDTAQQEPVATKSRSRSRRKK</sequence>
<feature type="domain" description="Lsr2 dimerization" evidence="3">
    <location>
        <begin position="1"/>
        <end position="58"/>
    </location>
</feature>
<accession>A0ABY2RSZ4</accession>
<keyword evidence="6" id="KW-1185">Reference proteome</keyword>
<dbReference type="InterPro" id="IPR042261">
    <property type="entry name" value="Lsr2-like_dimerization"/>
</dbReference>